<name>A0AAD4JUU5_9MUSC</name>
<gene>
    <name evidence="2" type="ORF">KR093_009930</name>
</gene>
<dbReference type="Gene3D" id="3.90.1200.10">
    <property type="match status" value="1"/>
</dbReference>
<evidence type="ECO:0000259" key="1">
    <source>
        <dbReference type="SMART" id="SM00587"/>
    </source>
</evidence>
<accession>A0AAD4JUU5</accession>
<dbReference type="Proteomes" id="UP001200034">
    <property type="component" value="Unassembled WGS sequence"/>
</dbReference>
<dbReference type="EMBL" id="JAJJHW010003409">
    <property type="protein sequence ID" value="KAH8359985.1"/>
    <property type="molecule type" value="Genomic_DNA"/>
</dbReference>
<reference evidence="2" key="1">
    <citation type="journal article" date="2021" name="Mol. Ecol. Resour.">
        <title>Phylogenomic analyses of the genus Drosophila reveals genomic signals of climate adaptation.</title>
        <authorList>
            <person name="Li F."/>
            <person name="Rane R.V."/>
            <person name="Luria V."/>
            <person name="Xiong Z."/>
            <person name="Chen J."/>
            <person name="Li Z."/>
            <person name="Catullo R.A."/>
            <person name="Griffin P.C."/>
            <person name="Schiffer M."/>
            <person name="Pearce S."/>
            <person name="Lee S.F."/>
            <person name="McElroy K."/>
            <person name="Stocker A."/>
            <person name="Shirriffs J."/>
            <person name="Cockerell F."/>
            <person name="Coppin C."/>
            <person name="Sgro C.M."/>
            <person name="Karger A."/>
            <person name="Cain J.W."/>
            <person name="Weber J.A."/>
            <person name="Santpere G."/>
            <person name="Kirschner M.W."/>
            <person name="Hoffmann A.A."/>
            <person name="Oakeshott J.G."/>
            <person name="Zhang G."/>
        </authorList>
    </citation>
    <scope>NUCLEOTIDE SEQUENCE</scope>
    <source>
        <strain evidence="2">BGI-SZ-2011g</strain>
    </source>
</reference>
<organism evidence="2 3">
    <name type="scientific">Drosophila rubida</name>
    <dbReference type="NCBI Taxonomy" id="30044"/>
    <lineage>
        <taxon>Eukaryota</taxon>
        <taxon>Metazoa</taxon>
        <taxon>Ecdysozoa</taxon>
        <taxon>Arthropoda</taxon>
        <taxon>Hexapoda</taxon>
        <taxon>Insecta</taxon>
        <taxon>Pterygota</taxon>
        <taxon>Neoptera</taxon>
        <taxon>Endopterygota</taxon>
        <taxon>Diptera</taxon>
        <taxon>Brachycera</taxon>
        <taxon>Muscomorpha</taxon>
        <taxon>Ephydroidea</taxon>
        <taxon>Drosophilidae</taxon>
        <taxon>Drosophila</taxon>
    </lineage>
</organism>
<evidence type="ECO:0000313" key="3">
    <source>
        <dbReference type="Proteomes" id="UP001200034"/>
    </source>
</evidence>
<protein>
    <recommendedName>
        <fullName evidence="1">CHK kinase-like domain-containing protein</fullName>
    </recommendedName>
</protein>
<dbReference type="InterPro" id="IPR011009">
    <property type="entry name" value="Kinase-like_dom_sf"/>
</dbReference>
<dbReference type="InterPro" id="IPR015897">
    <property type="entry name" value="CHK_kinase-like"/>
</dbReference>
<keyword evidence="3" id="KW-1185">Reference proteome</keyword>
<dbReference type="SUPFAM" id="SSF56112">
    <property type="entry name" value="Protein kinase-like (PK-like)"/>
    <property type="match status" value="1"/>
</dbReference>
<proteinExistence type="predicted"/>
<dbReference type="Pfam" id="PF02958">
    <property type="entry name" value="EcKL"/>
    <property type="match status" value="1"/>
</dbReference>
<dbReference type="PANTHER" id="PTHR11012">
    <property type="entry name" value="PROTEIN KINASE-LIKE DOMAIN-CONTAINING"/>
    <property type="match status" value="1"/>
</dbReference>
<dbReference type="AlphaFoldDB" id="A0AAD4JUU5"/>
<comment type="caution">
    <text evidence="2">The sequence shown here is derived from an EMBL/GenBank/DDBJ whole genome shotgun (WGS) entry which is preliminary data.</text>
</comment>
<sequence>MAANNIDFTSDELNAPAWMDEQFFMDVLSQHLNDPSLKLIECKISPATAKGDHYSSIMFRVKVRYTVQQKTFDKSLIIKTMPETDGHKKEFMGDSQMFPTEIAIYTEILPKFEEILSAAGEKITFCARCINHSLEPHQLIVFEDLVPQKYDVIRKRPATIEEIKSAMGKLAKWQAVSFKLLKDNSGLFDKLQYDLSTMPNFLDHKILTTGFPTFLEVLDNVESLRKYRKYFEPIKDVIIKRWVEIIREYRENRQEDAYYVLCHGDFHLKNMMFKGTDCMLIDFQLSYIGSIANDLHYAVYLIFSPENRRHNLDELIYHYFTTFQNTLEIIGYQGTLPSLVEFRKQLFDRKYTDIFLISTLLPIFNHMRRGHDPAEVMEKADTRRELFYDKEYLEDLEYLLPRMLHLGYFENLE</sequence>
<dbReference type="SMART" id="SM00587">
    <property type="entry name" value="CHK"/>
    <property type="match status" value="1"/>
</dbReference>
<feature type="domain" description="CHK kinase-like" evidence="1">
    <location>
        <begin position="140"/>
        <end position="329"/>
    </location>
</feature>
<evidence type="ECO:0000313" key="2">
    <source>
        <dbReference type="EMBL" id="KAH8359985.1"/>
    </source>
</evidence>
<dbReference type="InterPro" id="IPR004119">
    <property type="entry name" value="EcKL"/>
</dbReference>
<dbReference type="PANTHER" id="PTHR11012:SF12">
    <property type="entry name" value="CHK KINASE-LIKE DOMAIN-CONTAINING PROTEIN-RELATED"/>
    <property type="match status" value="1"/>
</dbReference>